<feature type="repeat" description="ANK" evidence="3">
    <location>
        <begin position="266"/>
        <end position="298"/>
    </location>
</feature>
<dbReference type="VEuPathDB" id="CryptoDB:cand_017830"/>
<dbReference type="PANTHER" id="PTHR24171:SF9">
    <property type="entry name" value="ANKYRIN REPEAT DOMAIN-CONTAINING PROTEIN 39"/>
    <property type="match status" value="1"/>
</dbReference>
<evidence type="ECO:0000259" key="4">
    <source>
        <dbReference type="Pfam" id="PF10258"/>
    </source>
</evidence>
<keyword evidence="6" id="KW-1185">Reference proteome</keyword>
<evidence type="ECO:0000256" key="2">
    <source>
        <dbReference type="ARBA" id="ARBA00023043"/>
    </source>
</evidence>
<dbReference type="AlphaFoldDB" id="A0A1J4MHZ1"/>
<feature type="repeat" description="ANK" evidence="3">
    <location>
        <begin position="233"/>
        <end position="265"/>
    </location>
</feature>
<dbReference type="InterPro" id="IPR002110">
    <property type="entry name" value="Ankyrin_rpt"/>
</dbReference>
<evidence type="ECO:0000313" key="5">
    <source>
        <dbReference type="EMBL" id="OII73857.1"/>
    </source>
</evidence>
<reference evidence="5 6" key="1">
    <citation type="submission" date="2016-10" db="EMBL/GenBank/DDBJ databases">
        <title>Reductive evolution of mitochondrial metabolism and differential evolution of invasion-related proteins in Cryptosporidium.</title>
        <authorList>
            <person name="Liu S."/>
            <person name="Roellig D.M."/>
            <person name="Guo Y."/>
            <person name="Li N."/>
            <person name="Frace M.A."/>
            <person name="Tang K."/>
            <person name="Zhang L."/>
            <person name="Feng Y."/>
            <person name="Xiao L."/>
        </authorList>
    </citation>
    <scope>NUCLEOTIDE SEQUENCE [LARGE SCALE GENOMIC DNA]</scope>
    <source>
        <strain evidence="5">30847</strain>
    </source>
</reference>
<gene>
    <name evidence="5" type="ORF">cand_017830</name>
</gene>
<dbReference type="SMART" id="SM00248">
    <property type="entry name" value="ANK"/>
    <property type="match status" value="7"/>
</dbReference>
<keyword evidence="2 3" id="KW-0040">ANK repeat</keyword>
<dbReference type="RefSeq" id="XP_067067227.1">
    <property type="nucleotide sequence ID" value="XM_067212017.1"/>
</dbReference>
<dbReference type="InterPro" id="IPR038092">
    <property type="entry name" value="PHAX_RNA-binding_sf"/>
</dbReference>
<dbReference type="Gene3D" id="1.25.40.20">
    <property type="entry name" value="Ankyrin repeat-containing domain"/>
    <property type="match status" value="3"/>
</dbReference>
<proteinExistence type="predicted"/>
<protein>
    <recommendedName>
        <fullName evidence="4">Phosphorylated adapter RNA export protein RNA-binding domain-containing protein</fullName>
    </recommendedName>
</protein>
<dbReference type="Pfam" id="PF12796">
    <property type="entry name" value="Ank_2"/>
    <property type="match status" value="2"/>
</dbReference>
<organism evidence="5 6">
    <name type="scientific">Cryptosporidium andersoni</name>
    <dbReference type="NCBI Taxonomy" id="117008"/>
    <lineage>
        <taxon>Eukaryota</taxon>
        <taxon>Sar</taxon>
        <taxon>Alveolata</taxon>
        <taxon>Apicomplexa</taxon>
        <taxon>Conoidasida</taxon>
        <taxon>Coccidia</taxon>
        <taxon>Eucoccidiorida</taxon>
        <taxon>Eimeriorina</taxon>
        <taxon>Cryptosporidiidae</taxon>
        <taxon>Cryptosporidium</taxon>
    </lineage>
</organism>
<evidence type="ECO:0000256" key="3">
    <source>
        <dbReference type="PROSITE-ProRule" id="PRU00023"/>
    </source>
</evidence>
<dbReference type="EMBL" id="LRBS01000100">
    <property type="protein sequence ID" value="OII73857.1"/>
    <property type="molecule type" value="Genomic_DNA"/>
</dbReference>
<dbReference type="OrthoDB" id="285735at2759"/>
<dbReference type="PROSITE" id="PS50297">
    <property type="entry name" value="ANK_REP_REGION"/>
    <property type="match status" value="5"/>
</dbReference>
<feature type="repeat" description="ANK" evidence="3">
    <location>
        <begin position="299"/>
        <end position="331"/>
    </location>
</feature>
<keyword evidence="1" id="KW-0677">Repeat</keyword>
<dbReference type="InterPro" id="IPR036770">
    <property type="entry name" value="Ankyrin_rpt-contain_sf"/>
</dbReference>
<dbReference type="Proteomes" id="UP000186804">
    <property type="component" value="Unassembled WGS sequence"/>
</dbReference>
<evidence type="ECO:0000256" key="1">
    <source>
        <dbReference type="ARBA" id="ARBA00022737"/>
    </source>
</evidence>
<dbReference type="PROSITE" id="PS50088">
    <property type="entry name" value="ANK_REPEAT"/>
    <property type="match status" value="5"/>
</dbReference>
<dbReference type="InterPro" id="IPR019385">
    <property type="entry name" value="PHAX_RNA-binding_domain"/>
</dbReference>
<feature type="domain" description="Phosphorylated adapter RNA export protein RNA-binding" evidence="4">
    <location>
        <begin position="375"/>
        <end position="460"/>
    </location>
</feature>
<feature type="repeat" description="ANK" evidence="3">
    <location>
        <begin position="157"/>
        <end position="189"/>
    </location>
</feature>
<dbReference type="PANTHER" id="PTHR24171">
    <property type="entry name" value="ANKYRIN REPEAT DOMAIN-CONTAINING PROTEIN 39-RELATED"/>
    <property type="match status" value="1"/>
</dbReference>
<feature type="repeat" description="ANK" evidence="3">
    <location>
        <begin position="190"/>
        <end position="218"/>
    </location>
</feature>
<accession>A0A1J4MHZ1</accession>
<name>A0A1J4MHZ1_9CRYT</name>
<dbReference type="Pfam" id="PF10258">
    <property type="entry name" value="PHAX_RNA-bd"/>
    <property type="match status" value="1"/>
</dbReference>
<dbReference type="Pfam" id="PF13857">
    <property type="entry name" value="Ank_5"/>
    <property type="match status" value="1"/>
</dbReference>
<sequence>MARKRTLNGCNLNFRNINKQTTSYGGEFDELNNEIYQFINQCLNISDNELLTFGFNGKKLDIKATQDLENTLIQSESENYESNFIYNKNNENILDHNLLNDKNNQSHLYSKNSNIEIKTNRILDWNNHMLRAAFLGNIELLEFCIVQGANTLFIDKVGRTALHYAAACGWLPIVKVLLKYKCDVNMRDQKFWTPLHIAVSKKFPEIVNILLEAGADINLLLPHTCAPCRGGPISSKAIHFAAIKGNSTITETLIKYGSSINEQDEDGKTPLHYASFRKNLLYVKWLISNGADVRIVDKSGRAPLHIAAIAGHVDIAKELINAGCLVDLLDCWDMTALSLAEIRGHIEMVDFLSPITSKNIQSGCLNLDTLESIVLKTIITGLQEPKTGFLTRAVKLLGPQVCLQIFEQTMKIENNGGVWTVDGSRRKTMGGIFCFLLKDMACNNQISKKDWDYICQEEKERINAKNIRKRNSRKLQSI</sequence>
<evidence type="ECO:0000313" key="6">
    <source>
        <dbReference type="Proteomes" id="UP000186804"/>
    </source>
</evidence>
<dbReference type="SUPFAM" id="SSF48403">
    <property type="entry name" value="Ankyrin repeat"/>
    <property type="match status" value="1"/>
</dbReference>
<dbReference type="GeneID" id="92365968"/>
<comment type="caution">
    <text evidence="5">The sequence shown here is derived from an EMBL/GenBank/DDBJ whole genome shotgun (WGS) entry which is preliminary data.</text>
</comment>
<dbReference type="Gene3D" id="1.10.10.1440">
    <property type="entry name" value="PHAX RNA-binding domain"/>
    <property type="match status" value="1"/>
</dbReference>
<dbReference type="PRINTS" id="PR01415">
    <property type="entry name" value="ANKYRIN"/>
</dbReference>